<accession>A0A3G1B4V2</accession>
<dbReference type="STRING" id="1603555.SU86_004670"/>
<dbReference type="OrthoDB" id="31397at2157"/>
<dbReference type="KEGG" id="tah:SU86_004670"/>
<evidence type="ECO:0000313" key="2">
    <source>
        <dbReference type="EMBL" id="AJZ75778.1"/>
    </source>
</evidence>
<dbReference type="RefSeq" id="WP_048188633.1">
    <property type="nucleotide sequence ID" value="NZ_CP011097.1"/>
</dbReference>
<dbReference type="EMBL" id="CP011097">
    <property type="protein sequence ID" value="AJZ75778.1"/>
    <property type="molecule type" value="Genomic_DNA"/>
</dbReference>
<keyword evidence="1" id="KW-0175">Coiled coil</keyword>
<dbReference type="AlphaFoldDB" id="A0A3G1B4V2"/>
<proteinExistence type="predicted"/>
<keyword evidence="3" id="KW-1185">Reference proteome</keyword>
<dbReference type="GeneID" id="24875690"/>
<organism evidence="2 3">
    <name type="scientific">Candidatus Nitrosotenuis cloacae</name>
    <dbReference type="NCBI Taxonomy" id="1603555"/>
    <lineage>
        <taxon>Archaea</taxon>
        <taxon>Nitrososphaerota</taxon>
        <taxon>Candidatus Nitrosotenuis</taxon>
    </lineage>
</organism>
<gene>
    <name evidence="2" type="ORF">SU86_004670</name>
</gene>
<reference evidence="2 3" key="1">
    <citation type="journal article" date="2016" name="Sci. Rep.">
        <title>A novel ammonia-oxidizing archaeon from wastewater treatment plant: Its enrichment, physiological and genomic characteristics.</title>
        <authorList>
            <person name="Li Y."/>
            <person name="Ding K."/>
            <person name="Wen X."/>
            <person name="Zhang B."/>
            <person name="Shen B."/>
            <person name="Yang Y."/>
        </authorList>
    </citation>
    <scope>NUCLEOTIDE SEQUENCE [LARGE SCALE GENOMIC DNA]</scope>
    <source>
        <strain evidence="2 3">SAT1</strain>
    </source>
</reference>
<protein>
    <submittedName>
        <fullName evidence="2">Uncharacterized protein</fullName>
    </submittedName>
</protein>
<sequence length="181" mass="20799">MQFSEDNIKDVLEVKERLTSEIQKHKEEIEFLEKNLTIINSILKQQSFTKASSLKETKTETPKDDYSVPLKRSTDGSLIGNAHITPSQVSIVLDNTLNLKEDMHPFKSFFLERIIGEMKKKDVAELERGALTEDAMINCLVNKDGVLLREIIIKNYRQKERVNEIISTATWSLSKMIENSK</sequence>
<name>A0A3G1B4V2_9ARCH</name>
<feature type="coiled-coil region" evidence="1">
    <location>
        <begin position="1"/>
        <end position="42"/>
    </location>
</feature>
<evidence type="ECO:0000256" key="1">
    <source>
        <dbReference type="SAM" id="Coils"/>
    </source>
</evidence>
<dbReference type="Proteomes" id="UP000266745">
    <property type="component" value="Chromosome"/>
</dbReference>
<evidence type="ECO:0000313" key="3">
    <source>
        <dbReference type="Proteomes" id="UP000266745"/>
    </source>
</evidence>